<protein>
    <submittedName>
        <fullName evidence="10">Efflux RND transporter permease subunit</fullName>
    </submittedName>
</protein>
<dbReference type="Pfam" id="PF00873">
    <property type="entry name" value="ACR_tran"/>
    <property type="match status" value="1"/>
</dbReference>
<proteinExistence type="inferred from homology"/>
<organism evidence="10 11">
    <name type="scientific">Stenotrophomonas tumulicola</name>
    <dbReference type="NCBI Taxonomy" id="1685415"/>
    <lineage>
        <taxon>Bacteria</taxon>
        <taxon>Pseudomonadati</taxon>
        <taxon>Pseudomonadota</taxon>
        <taxon>Gammaproteobacteria</taxon>
        <taxon>Lysobacterales</taxon>
        <taxon>Lysobacteraceae</taxon>
        <taxon>Stenotrophomonas</taxon>
    </lineage>
</organism>
<evidence type="ECO:0000256" key="7">
    <source>
        <dbReference type="ARBA" id="ARBA00023136"/>
    </source>
</evidence>
<evidence type="ECO:0000256" key="3">
    <source>
        <dbReference type="ARBA" id="ARBA00022448"/>
    </source>
</evidence>
<feature type="transmembrane region" description="Helical" evidence="9">
    <location>
        <begin position="426"/>
        <end position="451"/>
    </location>
</feature>
<dbReference type="InterPro" id="IPR027463">
    <property type="entry name" value="AcrB_DN_DC_subdom"/>
</dbReference>
<evidence type="ECO:0000313" key="10">
    <source>
        <dbReference type="EMBL" id="MBA8680985.1"/>
    </source>
</evidence>
<gene>
    <name evidence="10" type="ORF">H4O11_04095</name>
</gene>
<feature type="transmembrane region" description="Helical" evidence="9">
    <location>
        <begin position="471"/>
        <end position="494"/>
    </location>
</feature>
<dbReference type="AlphaFoldDB" id="A0A7W3FK90"/>
<dbReference type="SUPFAM" id="SSF82866">
    <property type="entry name" value="Multidrug efflux transporter AcrB transmembrane domain"/>
    <property type="match status" value="2"/>
</dbReference>
<sequence length="1046" mass="114136">MIDRLIAYCLRQPLMVMLALLIFIGGSVAAFRQLPVEAFPDVSDTQVTVVTLHPGRAAEEVEREVTMPLEVALSGIPHSVRVFSHTQFGLSMIILTFDDGADDYFARAQVMERLQGVDLPEGVQPEMEAMSSAVGEIYRYVLHAPHMSSTELRTVQEWVMERRLRTVPGVADVVSFGGFARTFQVEPDLGKLRDRGISLEEFAGALERGSANAGGGYVERGQQQYLIRGVGLMRSPADIGTVVVGERQGTPVLVRDLARIVDTGLPRQGLVGQDDNDDAVFGMVLMRKGENPSLVLDALHQRVAEIEASHLPEGVTLEPFYDRSWLVSTTLKTVFRNLVEGALLVFLVLWLFLYNARAALIVAAMMPLALLSTFLGLHLWGVPANLLSLGAMDFGIIIDGAVIVTEHIVSRMAQMPAGSTRRERMATVLSAASEVGRPTFFSMLIIIAAHIPIFTLQRQEGRMFAPMAYSVTSALIGALILALTVVPLLCFWWLRRERLKGENPVMNRLVGWYRPWLEGAMARPRTVVLSAVAMLVVTLALGTRLGSEFLPELDEGSIWLTATLDPSTSLAEAQAQSRRVRDLVRTLPEVSTVVAKLGRPEDGSDAKGANQIEALVALKPESEWTRRIDKRELVAQMQRLLEERIPGPEFSISQPVRDNILESISQIKGQVVIKVSGEDLDVLTRQAQAILAQVKGVAGVESAFIDRDGSLPQLRIDIDRDRAARYGLNVQDIDAVIETAIGGREVGQLWEGERQFPISLRLSDADRDLQRLRTVPVGTASGQTVMLGDVADFQMASGAINISRENAQRVKAVSIFIAGRDMGSVVADMRRQVDASIDLPEGYRIAWSGEFENQQRAMARLGWVVPLSVLIIFVLLFDAFKDVTSAALILANVPLAMIGGILALLLTGIPLSVSAAIGFIALFGQAVLNGVIMLTRFGQLREQGMALYDAVVQGALQRLRTVLMTALLAMFGLLPMATSHAIGAETQKPLAVVVIGGLLTAMLLTLLVLPTLYYWVHRRREARAGRGNSAGSTEAGDPTVLGIHRS</sequence>
<dbReference type="PRINTS" id="PR00702">
    <property type="entry name" value="ACRIFLAVINRP"/>
</dbReference>
<comment type="similarity">
    <text evidence="2">Belongs to the resistance-nodulation-cell division (RND) (TC 2.A.6) family.</text>
</comment>
<dbReference type="SUPFAM" id="SSF82693">
    <property type="entry name" value="Multidrug efflux transporter AcrB pore domain, PN1, PN2, PC1 and PC2 subdomains"/>
    <property type="match status" value="3"/>
</dbReference>
<dbReference type="Gene3D" id="1.20.1640.10">
    <property type="entry name" value="Multidrug efflux transporter AcrB transmembrane domain"/>
    <property type="match status" value="2"/>
</dbReference>
<dbReference type="Gene3D" id="3.30.70.1430">
    <property type="entry name" value="Multidrug efflux transporter AcrB pore domain"/>
    <property type="match status" value="2"/>
</dbReference>
<dbReference type="Proteomes" id="UP000547058">
    <property type="component" value="Unassembled WGS sequence"/>
</dbReference>
<dbReference type="EMBL" id="JACGXS010000001">
    <property type="protein sequence ID" value="MBA8680985.1"/>
    <property type="molecule type" value="Genomic_DNA"/>
</dbReference>
<feature type="region of interest" description="Disordered" evidence="8">
    <location>
        <begin position="1025"/>
        <end position="1046"/>
    </location>
</feature>
<comment type="caution">
    <text evidence="10">The sequence shown here is derived from an EMBL/GenBank/DDBJ whole genome shotgun (WGS) entry which is preliminary data.</text>
</comment>
<keyword evidence="7 9" id="KW-0472">Membrane</keyword>
<keyword evidence="4" id="KW-1003">Cell membrane</keyword>
<dbReference type="NCBIfam" id="TIGR00914">
    <property type="entry name" value="2A0601"/>
    <property type="match status" value="1"/>
</dbReference>
<feature type="transmembrane region" description="Helical" evidence="9">
    <location>
        <begin position="334"/>
        <end position="353"/>
    </location>
</feature>
<dbReference type="PANTHER" id="PTHR32063:SF12">
    <property type="entry name" value="CATION EFFLUX SYSTEM PROTEIN"/>
    <property type="match status" value="1"/>
</dbReference>
<evidence type="ECO:0000256" key="8">
    <source>
        <dbReference type="SAM" id="MobiDB-lite"/>
    </source>
</evidence>
<name>A0A7W3FK90_9GAMM</name>
<feature type="transmembrane region" description="Helical" evidence="9">
    <location>
        <begin position="386"/>
        <end position="405"/>
    </location>
</feature>
<feature type="transmembrane region" description="Helical" evidence="9">
    <location>
        <begin position="959"/>
        <end position="978"/>
    </location>
</feature>
<evidence type="ECO:0000256" key="6">
    <source>
        <dbReference type="ARBA" id="ARBA00022989"/>
    </source>
</evidence>
<dbReference type="GO" id="GO:0042910">
    <property type="term" value="F:xenobiotic transmembrane transporter activity"/>
    <property type="evidence" value="ECO:0007669"/>
    <property type="project" value="TreeGrafter"/>
</dbReference>
<evidence type="ECO:0000256" key="5">
    <source>
        <dbReference type="ARBA" id="ARBA00022692"/>
    </source>
</evidence>
<evidence type="ECO:0000256" key="1">
    <source>
        <dbReference type="ARBA" id="ARBA00004651"/>
    </source>
</evidence>
<comment type="subcellular location">
    <subcellularLocation>
        <location evidence="1">Cell membrane</location>
        <topology evidence="1">Multi-pass membrane protein</topology>
    </subcellularLocation>
</comment>
<evidence type="ECO:0000256" key="9">
    <source>
        <dbReference type="SAM" id="Phobius"/>
    </source>
</evidence>
<dbReference type="InterPro" id="IPR004763">
    <property type="entry name" value="CusA-like"/>
</dbReference>
<dbReference type="SUPFAM" id="SSF82714">
    <property type="entry name" value="Multidrug efflux transporter AcrB TolC docking domain, DN and DC subdomains"/>
    <property type="match status" value="2"/>
</dbReference>
<dbReference type="GO" id="GO:0005886">
    <property type="term" value="C:plasma membrane"/>
    <property type="evidence" value="ECO:0007669"/>
    <property type="project" value="UniProtKB-SubCell"/>
</dbReference>
<keyword evidence="6 9" id="KW-1133">Transmembrane helix</keyword>
<keyword evidence="5 9" id="KW-0812">Transmembrane</keyword>
<feature type="transmembrane region" description="Helical" evidence="9">
    <location>
        <begin position="527"/>
        <end position="545"/>
    </location>
</feature>
<feature type="transmembrane region" description="Helical" evidence="9">
    <location>
        <begin position="360"/>
        <end position="380"/>
    </location>
</feature>
<dbReference type="Gene3D" id="3.30.2090.10">
    <property type="entry name" value="Multidrug efflux transporter AcrB TolC docking domain, DN and DC subdomains"/>
    <property type="match status" value="2"/>
</dbReference>
<accession>A0A7W3FK90</accession>
<evidence type="ECO:0000313" key="11">
    <source>
        <dbReference type="Proteomes" id="UP000547058"/>
    </source>
</evidence>
<dbReference type="PANTHER" id="PTHR32063">
    <property type="match status" value="1"/>
</dbReference>
<evidence type="ECO:0000256" key="4">
    <source>
        <dbReference type="ARBA" id="ARBA00022475"/>
    </source>
</evidence>
<dbReference type="InterPro" id="IPR001036">
    <property type="entry name" value="Acrflvin-R"/>
</dbReference>
<dbReference type="RefSeq" id="WP_182338166.1">
    <property type="nucleotide sequence ID" value="NZ_JACGXS010000001.1"/>
</dbReference>
<reference evidence="10 11" key="1">
    <citation type="submission" date="2020-08" db="EMBL/GenBank/DDBJ databases">
        <title>Stenotrophomonas tumulicola JCM 30961.</title>
        <authorList>
            <person name="Deng Y."/>
        </authorList>
    </citation>
    <scope>NUCLEOTIDE SEQUENCE [LARGE SCALE GENOMIC DNA]</scope>
    <source>
        <strain evidence="10 11">JCM 30961</strain>
    </source>
</reference>
<feature type="transmembrane region" description="Helical" evidence="9">
    <location>
        <begin position="915"/>
        <end position="938"/>
    </location>
</feature>
<feature type="transmembrane region" description="Helical" evidence="9">
    <location>
        <begin position="861"/>
        <end position="880"/>
    </location>
</feature>
<keyword evidence="3" id="KW-0813">Transport</keyword>
<keyword evidence="11" id="KW-1185">Reference proteome</keyword>
<dbReference type="Gene3D" id="3.30.70.1320">
    <property type="entry name" value="Multidrug efflux transporter AcrB pore domain like"/>
    <property type="match status" value="1"/>
</dbReference>
<dbReference type="GO" id="GO:0008324">
    <property type="term" value="F:monoatomic cation transmembrane transporter activity"/>
    <property type="evidence" value="ECO:0007669"/>
    <property type="project" value="InterPro"/>
</dbReference>
<feature type="transmembrane region" description="Helical" evidence="9">
    <location>
        <begin position="887"/>
        <end position="909"/>
    </location>
</feature>
<feature type="transmembrane region" description="Helical" evidence="9">
    <location>
        <begin position="990"/>
        <end position="1016"/>
    </location>
</feature>
<evidence type="ECO:0000256" key="2">
    <source>
        <dbReference type="ARBA" id="ARBA00010942"/>
    </source>
</evidence>
<dbReference type="Gene3D" id="3.30.70.1440">
    <property type="entry name" value="Multidrug efflux transporter AcrB pore domain"/>
    <property type="match status" value="1"/>
</dbReference>